<keyword evidence="2" id="KW-0812">Transmembrane</keyword>
<dbReference type="InterPro" id="IPR019408">
    <property type="entry name" value="7TM_GPCR_serpentine_rcpt_Srab"/>
</dbReference>
<dbReference type="AlphaFoldDB" id="A0A2A6B3B3"/>
<accession>A0A2A6B3B3</accession>
<dbReference type="InterPro" id="IPR051080">
    <property type="entry name" value="Nematode_rcpt-like_serp_alpha"/>
</dbReference>
<keyword evidence="7" id="KW-1185">Reference proteome</keyword>
<evidence type="ECO:0000256" key="1">
    <source>
        <dbReference type="ARBA" id="ARBA00004141"/>
    </source>
</evidence>
<gene>
    <name evidence="6" type="primary">WBGene00093335</name>
</gene>
<evidence type="ECO:0000256" key="4">
    <source>
        <dbReference type="ARBA" id="ARBA00023136"/>
    </source>
</evidence>
<reference evidence="6" key="2">
    <citation type="submission" date="2022-06" db="UniProtKB">
        <authorList>
            <consortium name="EnsemblMetazoa"/>
        </authorList>
    </citation>
    <scope>IDENTIFICATION</scope>
    <source>
        <strain evidence="6">PS312</strain>
    </source>
</reference>
<dbReference type="Proteomes" id="UP000005239">
    <property type="component" value="Unassembled WGS sequence"/>
</dbReference>
<comment type="subcellular location">
    <subcellularLocation>
        <location evidence="1">Membrane</location>
        <topology evidence="1">Multi-pass membrane protein</topology>
    </subcellularLocation>
</comment>
<dbReference type="Gene3D" id="1.20.1070.10">
    <property type="entry name" value="Rhodopsin 7-helix transmembrane proteins"/>
    <property type="match status" value="1"/>
</dbReference>
<dbReference type="Pfam" id="PF10292">
    <property type="entry name" value="7TM_GPCR_Srab"/>
    <property type="match status" value="1"/>
</dbReference>
<evidence type="ECO:0000313" key="6">
    <source>
        <dbReference type="EnsemblMetazoa" id="PPA03781.1"/>
    </source>
</evidence>
<protein>
    <submittedName>
        <fullName evidence="6">G protein-coupled receptor</fullName>
    </submittedName>
</protein>
<dbReference type="GO" id="GO:0004984">
    <property type="term" value="F:olfactory receptor activity"/>
    <property type="evidence" value="ECO:0000318"/>
    <property type="project" value="GO_Central"/>
</dbReference>
<evidence type="ECO:0000313" key="7">
    <source>
        <dbReference type="Proteomes" id="UP000005239"/>
    </source>
</evidence>
<dbReference type="GO" id="GO:0050907">
    <property type="term" value="P:detection of chemical stimulus involved in sensory perception"/>
    <property type="evidence" value="ECO:0000318"/>
    <property type="project" value="GO_Central"/>
</dbReference>
<dbReference type="PANTHER" id="PTHR31357">
    <property type="entry name" value="SERPENTINE RECEPTOR CLASS ALPHA-10"/>
    <property type="match status" value="1"/>
</dbReference>
<reference evidence="7" key="1">
    <citation type="journal article" date="2008" name="Nat. Genet.">
        <title>The Pristionchus pacificus genome provides a unique perspective on nematode lifestyle and parasitism.</title>
        <authorList>
            <person name="Dieterich C."/>
            <person name="Clifton S.W."/>
            <person name="Schuster L.N."/>
            <person name="Chinwalla A."/>
            <person name="Delehaunty K."/>
            <person name="Dinkelacker I."/>
            <person name="Fulton L."/>
            <person name="Fulton R."/>
            <person name="Godfrey J."/>
            <person name="Minx P."/>
            <person name="Mitreva M."/>
            <person name="Roeseler W."/>
            <person name="Tian H."/>
            <person name="Witte H."/>
            <person name="Yang S.P."/>
            <person name="Wilson R.K."/>
            <person name="Sommer R.J."/>
        </authorList>
    </citation>
    <scope>NUCLEOTIDE SEQUENCE [LARGE SCALE GENOMIC DNA]</scope>
    <source>
        <strain evidence="7">PS312</strain>
    </source>
</reference>
<dbReference type="PANTHER" id="PTHR31357:SF5">
    <property type="entry name" value="SERPENTINE RECEPTOR CLASS ALPHA-1-RELATED"/>
    <property type="match status" value="1"/>
</dbReference>
<keyword evidence="4" id="KW-0472">Membrane</keyword>
<evidence type="ECO:0000256" key="2">
    <source>
        <dbReference type="ARBA" id="ARBA00022692"/>
    </source>
</evidence>
<keyword evidence="3" id="KW-1133">Transmembrane helix</keyword>
<comment type="similarity">
    <text evidence="5">Belongs to the nematode receptor-like protein sra family.</text>
</comment>
<dbReference type="GO" id="GO:0016020">
    <property type="term" value="C:membrane"/>
    <property type="evidence" value="ECO:0007669"/>
    <property type="project" value="UniProtKB-SubCell"/>
</dbReference>
<dbReference type="OrthoDB" id="5874270at2759"/>
<name>A0A2A6B3B3_PRIPA</name>
<organism evidence="6 7">
    <name type="scientific">Pristionchus pacificus</name>
    <name type="common">Parasitic nematode worm</name>
    <dbReference type="NCBI Taxonomy" id="54126"/>
    <lineage>
        <taxon>Eukaryota</taxon>
        <taxon>Metazoa</taxon>
        <taxon>Ecdysozoa</taxon>
        <taxon>Nematoda</taxon>
        <taxon>Chromadorea</taxon>
        <taxon>Rhabditida</taxon>
        <taxon>Rhabditina</taxon>
        <taxon>Diplogasteromorpha</taxon>
        <taxon>Diplogasteroidea</taxon>
        <taxon>Neodiplogasteridae</taxon>
        <taxon>Pristionchus</taxon>
    </lineage>
</organism>
<sequence>MPECERTLRNSNLLVTMTALNGVQTALAPIGMICLLRFAYRLFRPTKQSGQITDENSNSFTARFKPTSNRLVAHSNMQILYVNHIVAAVLLSFFSLLTHVNFLTSLVISPQCDVKFPAVLCISLNTPVHICTHAVALSLFVLCIERTLATLFYRSYASVGSHVARVIVPFQYLICSLIFYYQIYTIDARNTMSICSLITSSNQHRTTHVQITTFTLELMSLVVFGLLDRYNKRQLKKTIGMGLKDRYQLDENVRCLRTILPTIIMHTICFFVPNAIALLLYLIIKPRKTEVVLALSWLPYYGILLPIVVSRIGKRAKTVQVQHMVKNVATGSVMQNNYFEGLAQAWK</sequence>
<proteinExistence type="inferred from homology"/>
<accession>A0A8R1U408</accession>
<evidence type="ECO:0000256" key="3">
    <source>
        <dbReference type="ARBA" id="ARBA00022989"/>
    </source>
</evidence>
<dbReference type="EnsemblMetazoa" id="PPA03781.1">
    <property type="protein sequence ID" value="PPA03781.1"/>
    <property type="gene ID" value="WBGene00093335"/>
</dbReference>
<evidence type="ECO:0000256" key="5">
    <source>
        <dbReference type="ARBA" id="ARBA00037994"/>
    </source>
</evidence>